<comment type="caution">
    <text evidence="9">The sequence shown here is derived from an EMBL/GenBank/DDBJ whole genome shotgun (WGS) entry which is preliminary data.</text>
</comment>
<keyword evidence="3 5" id="KW-0863">Zinc-finger</keyword>
<evidence type="ECO:0000256" key="2">
    <source>
        <dbReference type="ARBA" id="ARBA00022723"/>
    </source>
</evidence>
<proteinExistence type="predicted"/>
<feature type="zinc finger region" description="C3H1-type" evidence="5">
    <location>
        <begin position="279"/>
        <end position="308"/>
    </location>
</feature>
<feature type="zinc finger region" description="C3H1-type" evidence="5">
    <location>
        <begin position="5"/>
        <end position="32"/>
    </location>
</feature>
<gene>
    <name evidence="9" type="ORF">PIB30_014928</name>
</gene>
<evidence type="ECO:0000259" key="7">
    <source>
        <dbReference type="PROSITE" id="PS50089"/>
    </source>
</evidence>
<keyword evidence="10" id="KW-1185">Reference proteome</keyword>
<dbReference type="SUPFAM" id="SSF57850">
    <property type="entry name" value="RING/U-box"/>
    <property type="match status" value="1"/>
</dbReference>
<reference evidence="9 10" key="1">
    <citation type="journal article" date="2023" name="Plants (Basel)">
        <title>Bridging the Gap: Combining Genomics and Transcriptomics Approaches to Understand Stylosanthes scabra, an Orphan Legume from the Brazilian Caatinga.</title>
        <authorList>
            <person name="Ferreira-Neto J.R.C."/>
            <person name="da Silva M.D."/>
            <person name="Binneck E."/>
            <person name="de Melo N.F."/>
            <person name="da Silva R.H."/>
            <person name="de Melo A.L.T.M."/>
            <person name="Pandolfi V."/>
            <person name="Bustamante F.O."/>
            <person name="Brasileiro-Vidal A.C."/>
            <person name="Benko-Iseppon A.M."/>
        </authorList>
    </citation>
    <scope>NUCLEOTIDE SEQUENCE [LARGE SCALE GENOMIC DNA]</scope>
    <source>
        <tissue evidence="9">Leaves</tissue>
    </source>
</reference>
<evidence type="ECO:0000256" key="3">
    <source>
        <dbReference type="ARBA" id="ARBA00022771"/>
    </source>
</evidence>
<feature type="compositionally biased region" description="Polar residues" evidence="6">
    <location>
        <begin position="62"/>
        <end position="80"/>
    </location>
</feature>
<accession>A0ABU6V9F5</accession>
<evidence type="ECO:0000259" key="8">
    <source>
        <dbReference type="PROSITE" id="PS50103"/>
    </source>
</evidence>
<keyword evidence="2 5" id="KW-0479">Metal-binding</keyword>
<protein>
    <recommendedName>
        <fullName evidence="11">RING-type E3 ubiquitin transferase</fullName>
    </recommendedName>
</protein>
<feature type="region of interest" description="Disordered" evidence="6">
    <location>
        <begin position="308"/>
        <end position="335"/>
    </location>
</feature>
<feature type="domain" description="C3H1-type" evidence="8">
    <location>
        <begin position="33"/>
        <end position="60"/>
    </location>
</feature>
<dbReference type="SMART" id="SM00356">
    <property type="entry name" value="ZnF_C3H1"/>
    <property type="match status" value="4"/>
</dbReference>
<dbReference type="Pfam" id="PF14608">
    <property type="entry name" value="zf-CCCH_2"/>
    <property type="match status" value="3"/>
</dbReference>
<dbReference type="InterPro" id="IPR000571">
    <property type="entry name" value="Znf_CCCH"/>
</dbReference>
<dbReference type="SMART" id="SM00184">
    <property type="entry name" value="RING"/>
    <property type="match status" value="1"/>
</dbReference>
<feature type="domain" description="C3H1-type" evidence="8">
    <location>
        <begin position="279"/>
        <end position="308"/>
    </location>
</feature>
<feature type="domain" description="C3H1-type" evidence="8">
    <location>
        <begin position="5"/>
        <end position="32"/>
    </location>
</feature>
<dbReference type="Gene3D" id="4.10.1000.10">
    <property type="entry name" value="Zinc finger, CCCH-type"/>
    <property type="match status" value="1"/>
</dbReference>
<dbReference type="InterPro" id="IPR017907">
    <property type="entry name" value="Znf_RING_CS"/>
</dbReference>
<evidence type="ECO:0000256" key="1">
    <source>
        <dbReference type="ARBA" id="ARBA00022679"/>
    </source>
</evidence>
<dbReference type="Proteomes" id="UP001341840">
    <property type="component" value="Unassembled WGS sequence"/>
</dbReference>
<dbReference type="PROSITE" id="PS50103">
    <property type="entry name" value="ZF_C3H1"/>
    <property type="match status" value="3"/>
</dbReference>
<feature type="compositionally biased region" description="Basic residues" evidence="6">
    <location>
        <begin position="311"/>
        <end position="326"/>
    </location>
</feature>
<dbReference type="EMBL" id="JASCZI010151075">
    <property type="protein sequence ID" value="MED6168806.1"/>
    <property type="molecule type" value="Genomic_DNA"/>
</dbReference>
<evidence type="ECO:0000313" key="9">
    <source>
        <dbReference type="EMBL" id="MED6168806.1"/>
    </source>
</evidence>
<organism evidence="9 10">
    <name type="scientific">Stylosanthes scabra</name>
    <dbReference type="NCBI Taxonomy" id="79078"/>
    <lineage>
        <taxon>Eukaryota</taxon>
        <taxon>Viridiplantae</taxon>
        <taxon>Streptophyta</taxon>
        <taxon>Embryophyta</taxon>
        <taxon>Tracheophyta</taxon>
        <taxon>Spermatophyta</taxon>
        <taxon>Magnoliopsida</taxon>
        <taxon>eudicotyledons</taxon>
        <taxon>Gunneridae</taxon>
        <taxon>Pentapetalae</taxon>
        <taxon>rosids</taxon>
        <taxon>fabids</taxon>
        <taxon>Fabales</taxon>
        <taxon>Fabaceae</taxon>
        <taxon>Papilionoideae</taxon>
        <taxon>50 kb inversion clade</taxon>
        <taxon>dalbergioids sensu lato</taxon>
        <taxon>Dalbergieae</taxon>
        <taxon>Pterocarpus clade</taxon>
        <taxon>Stylosanthes</taxon>
    </lineage>
</organism>
<feature type="domain" description="RING-type" evidence="7">
    <location>
        <begin position="199"/>
        <end position="250"/>
    </location>
</feature>
<evidence type="ECO:0000256" key="4">
    <source>
        <dbReference type="ARBA" id="ARBA00022833"/>
    </source>
</evidence>
<dbReference type="InterPro" id="IPR013083">
    <property type="entry name" value="Znf_RING/FYVE/PHD"/>
</dbReference>
<dbReference type="Pfam" id="PF13639">
    <property type="entry name" value="zf-RING_2"/>
    <property type="match status" value="1"/>
</dbReference>
<dbReference type="PROSITE" id="PS00518">
    <property type="entry name" value="ZF_RING_1"/>
    <property type="match status" value="1"/>
</dbReference>
<dbReference type="InterPro" id="IPR045072">
    <property type="entry name" value="MKRN-like"/>
</dbReference>
<dbReference type="Gene3D" id="3.30.40.10">
    <property type="entry name" value="Zinc/RING finger domain, C3HC4 (zinc finger)"/>
    <property type="match status" value="1"/>
</dbReference>
<name>A0ABU6V9F5_9FABA</name>
<feature type="region of interest" description="Disordered" evidence="6">
    <location>
        <begin position="61"/>
        <end position="80"/>
    </location>
</feature>
<feature type="region of interest" description="Disordered" evidence="6">
    <location>
        <begin position="428"/>
        <end position="455"/>
    </location>
</feature>
<dbReference type="InterPro" id="IPR001841">
    <property type="entry name" value="Znf_RING"/>
</dbReference>
<dbReference type="PANTHER" id="PTHR11224">
    <property type="entry name" value="MAKORIN-RELATED"/>
    <property type="match status" value="1"/>
</dbReference>
<evidence type="ECO:0000256" key="5">
    <source>
        <dbReference type="PROSITE-ProRule" id="PRU00723"/>
    </source>
</evidence>
<evidence type="ECO:0000256" key="6">
    <source>
        <dbReference type="SAM" id="MobiDB-lite"/>
    </source>
</evidence>
<evidence type="ECO:0000313" key="10">
    <source>
        <dbReference type="Proteomes" id="UP001341840"/>
    </source>
</evidence>
<dbReference type="PANTHER" id="PTHR11224:SF43">
    <property type="entry name" value="RING-TYPE E3 UBIQUITIN TRANSFERASE C3H69-RELATED"/>
    <property type="match status" value="1"/>
</dbReference>
<dbReference type="PROSITE" id="PS50089">
    <property type="entry name" value="ZF_RING_2"/>
    <property type="match status" value="1"/>
</dbReference>
<keyword evidence="4 5" id="KW-0862">Zinc</keyword>
<sequence length="455" mass="51881">MATTANSSRACKFYARGTCLKGEQCCFSHERNDPSLDICLFYQKGYCAYGSRCRNRHVKPSQPLTSGSANGPLSVVSQPATTPSVAKGKYTWVRKPDTKVLSSIDKHANTLQDKNQHSQGTHCEVGESSGAAMLDENLFCEFDAANCSSGDKCTKIHGIHCLYCRKPCLHPTNLKQRWHHLKICKEKAEIVKNSQYIECSVCLERVLGKPRPSLRKFGLLPECDHAFCLHCIMSWRKKAPSNAMDCPVCRKHSPFYVQSEIWYSTKEEKQAIIDNFKANCKLIDCRYFKFGSGRCPHGTSCIYKHTVQPAKSKRNRSRNRNRKHKGPPSSIGGDHLNKYDIMAELSEFDLHPLEFYHILKDMESFDDMDMFEKMALADELAGPTYEDSCFFPRGDFIDSDDDFGEEFDDDDDEFLSMMAFGMPPFGFWDDEFEYSDDEESDEDDEDSDDEESDED</sequence>
<evidence type="ECO:0008006" key="11">
    <source>
        <dbReference type="Google" id="ProtNLM"/>
    </source>
</evidence>
<dbReference type="InterPro" id="IPR036855">
    <property type="entry name" value="Znf_CCCH_sf"/>
</dbReference>
<dbReference type="SUPFAM" id="SSF90229">
    <property type="entry name" value="CCCH zinc finger"/>
    <property type="match status" value="1"/>
</dbReference>
<feature type="zinc finger region" description="C3H1-type" evidence="5">
    <location>
        <begin position="33"/>
        <end position="60"/>
    </location>
</feature>
<keyword evidence="1" id="KW-0808">Transferase</keyword>